<comment type="subcellular location">
    <subcellularLocation>
        <location evidence="2">Cytoplasmic vesicle membrane</location>
        <topology evidence="2">Peripheral membrane protein</topology>
    </subcellularLocation>
</comment>
<evidence type="ECO:0000256" key="1">
    <source>
        <dbReference type="ARBA" id="ARBA00001913"/>
    </source>
</evidence>
<keyword evidence="4" id="KW-0112">Calmodulin-binding</keyword>
<dbReference type="GO" id="GO:0004672">
    <property type="term" value="F:protein kinase activity"/>
    <property type="evidence" value="ECO:0007669"/>
    <property type="project" value="InterPro"/>
</dbReference>
<dbReference type="GO" id="GO:0005524">
    <property type="term" value="F:ATP binding"/>
    <property type="evidence" value="ECO:0007669"/>
    <property type="project" value="InterPro"/>
</dbReference>
<dbReference type="Proteomes" id="UP001155660">
    <property type="component" value="Chromosome B11"/>
</dbReference>
<evidence type="ECO:0000256" key="3">
    <source>
        <dbReference type="ARBA" id="ARBA00006692"/>
    </source>
</evidence>
<sequence length="421" mass="47366">MPFGCLKPGEKKDYNSPTEITDKYDLGQIVKSEEFCEIFRAKDKNTLKMYTCKKFLKKDGRKVRKAAKNEILILKMVKHPNILQLVDVYETRKEYYLFLELATGREVFDWILDQGYYSERDTSNVIRQVMEAVAYLHSLKIVHRNLKLENLVYYNRLKHSKIVISDFHLAKLENGLIKEPCGTPEYLAPEVVGRQRYGRAVDCWALGVIMYILLSGNPPFYDETDDDDYENHDKNLFRKILAGDYEFDSPYWDEISDSAKNLVSRLMEVDQDQRLTAQEAINHEWISGNAASDKNIKENVCAQIEKNFAKAKWKKAVRVTTMMKRLRAPEHQTATPAAAPDAPNPAAGAQENAQAPSEASTAPSSTAESNSTSTEAPAVEAAAPAESVLHTPAPEQPDPTPRCNGEALAPLPSDTGEEQSG</sequence>
<evidence type="ECO:0000256" key="10">
    <source>
        <dbReference type="SAM" id="MobiDB-lite"/>
    </source>
</evidence>
<comment type="cofactor">
    <cofactor evidence="1">
        <name>Ca(2+)</name>
        <dbReference type="ChEBI" id="CHEBI:29108"/>
    </cofactor>
</comment>
<comment type="subunit">
    <text evidence="7">Interacts with calmodulin, in the presence of calcium.</text>
</comment>
<evidence type="ECO:0000256" key="6">
    <source>
        <dbReference type="ARBA" id="ARBA00023329"/>
    </source>
</evidence>
<evidence type="ECO:0000256" key="4">
    <source>
        <dbReference type="ARBA" id="ARBA00022860"/>
    </source>
</evidence>
<accession>A0A9Q9WVK6</accession>
<dbReference type="RefSeq" id="XP_042589811.1">
    <property type="nucleotide sequence ID" value="XM_042733877.1"/>
</dbReference>
<dbReference type="GO" id="GO:0045202">
    <property type="term" value="C:synapse"/>
    <property type="evidence" value="ECO:0007669"/>
    <property type="project" value="UniProtKB-ARBA"/>
</dbReference>
<evidence type="ECO:0000256" key="8">
    <source>
        <dbReference type="ARBA" id="ARBA00039200"/>
    </source>
</evidence>
<dbReference type="Pfam" id="PF00069">
    <property type="entry name" value="Pkinase"/>
    <property type="match status" value="1"/>
</dbReference>
<keyword evidence="5" id="KW-0472">Membrane</keyword>
<name>A0A9Q9WVK6_CYPCA</name>
<dbReference type="PANTHER" id="PTHR24347">
    <property type="entry name" value="SERINE/THREONINE-PROTEIN KINASE"/>
    <property type="match status" value="1"/>
</dbReference>
<dbReference type="FunFam" id="3.30.200.20:FF:000155">
    <property type="entry name" value="CaM kinase-like vesicle-associated, like"/>
    <property type="match status" value="1"/>
</dbReference>
<dbReference type="FunFam" id="1.10.510.10:FF:000188">
    <property type="entry name" value="CaM kinase-like vesicle-associated, like"/>
    <property type="match status" value="1"/>
</dbReference>
<feature type="compositionally biased region" description="Low complexity" evidence="10">
    <location>
        <begin position="334"/>
        <end position="388"/>
    </location>
</feature>
<reference evidence="12" key="1">
    <citation type="submission" date="2025-08" db="UniProtKB">
        <authorList>
            <consortium name="RefSeq"/>
        </authorList>
    </citation>
    <scope>IDENTIFICATION</scope>
    <source>
        <tissue evidence="12">Muscle</tissue>
    </source>
</reference>
<comment type="similarity">
    <text evidence="3">Belongs to the protein kinase superfamily. CAMK Ser/Thr protein kinase family.</text>
</comment>
<dbReference type="PROSITE" id="PS50011">
    <property type="entry name" value="PROTEIN_KINASE_DOM"/>
    <property type="match status" value="1"/>
</dbReference>
<feature type="domain" description="Protein kinase" evidence="11">
    <location>
        <begin position="24"/>
        <end position="286"/>
    </location>
</feature>
<dbReference type="GeneID" id="109098571"/>
<dbReference type="AlphaFoldDB" id="A0A9Q9WVK6"/>
<proteinExistence type="inferred from homology"/>
<dbReference type="GO" id="GO:0005516">
    <property type="term" value="F:calmodulin binding"/>
    <property type="evidence" value="ECO:0007669"/>
    <property type="project" value="UniProtKB-KW"/>
</dbReference>
<evidence type="ECO:0000256" key="9">
    <source>
        <dbReference type="ARBA" id="ARBA00055881"/>
    </source>
</evidence>
<evidence type="ECO:0000256" key="7">
    <source>
        <dbReference type="ARBA" id="ARBA00038588"/>
    </source>
</evidence>
<keyword evidence="6" id="KW-0968">Cytoplasmic vesicle</keyword>
<evidence type="ECO:0000256" key="2">
    <source>
        <dbReference type="ARBA" id="ARBA00004284"/>
    </source>
</evidence>
<feature type="region of interest" description="Disordered" evidence="10">
    <location>
        <begin position="327"/>
        <end position="421"/>
    </location>
</feature>
<evidence type="ECO:0000259" key="11">
    <source>
        <dbReference type="PROSITE" id="PS50011"/>
    </source>
</evidence>
<evidence type="ECO:0000313" key="12">
    <source>
        <dbReference type="RefSeq" id="XP_042589811.1"/>
    </source>
</evidence>
<gene>
    <name evidence="12" type="primary">LOC109098571</name>
</gene>
<organism evidence="12">
    <name type="scientific">Cyprinus carpio</name>
    <name type="common">Common carp</name>
    <dbReference type="NCBI Taxonomy" id="7962"/>
    <lineage>
        <taxon>Eukaryota</taxon>
        <taxon>Metazoa</taxon>
        <taxon>Chordata</taxon>
        <taxon>Craniata</taxon>
        <taxon>Vertebrata</taxon>
        <taxon>Euteleostomi</taxon>
        <taxon>Actinopterygii</taxon>
        <taxon>Neopterygii</taxon>
        <taxon>Teleostei</taxon>
        <taxon>Ostariophysi</taxon>
        <taxon>Cypriniformes</taxon>
        <taxon>Cyprinidae</taxon>
        <taxon>Cyprininae</taxon>
        <taxon>Cyprinus</taxon>
    </lineage>
</organism>
<comment type="function">
    <text evidence="9">Does not appear to have detectable kinase activity.</text>
</comment>
<protein>
    <recommendedName>
        <fullName evidence="8">CaM kinase-like vesicle-associated protein</fullName>
    </recommendedName>
</protein>
<dbReference type="InterPro" id="IPR000719">
    <property type="entry name" value="Prot_kinase_dom"/>
</dbReference>
<dbReference type="GO" id="GO:0030659">
    <property type="term" value="C:cytoplasmic vesicle membrane"/>
    <property type="evidence" value="ECO:0007669"/>
    <property type="project" value="UniProtKB-SubCell"/>
</dbReference>
<evidence type="ECO:0000256" key="5">
    <source>
        <dbReference type="ARBA" id="ARBA00023136"/>
    </source>
</evidence>